<dbReference type="PRINTS" id="PR01438">
    <property type="entry name" value="UNVRSLSTRESS"/>
</dbReference>
<dbReference type="SUPFAM" id="SSF52402">
    <property type="entry name" value="Adenine nucleotide alpha hydrolases-like"/>
    <property type="match status" value="1"/>
</dbReference>
<sequence>MLKILVAVDGSDLSLDAVRHTLGLVRQGLAASVVLAHAQEPATLYEMVVSRDPDRIAAASLEAGLHLLAPARALVDAAGIPCETEVGVGDVSPTLVDIAERTQCGLIVIGARGQGAIASALLGSVSQALVQASPVPVTIVEHSDTLAPGQEPDLLGDGAEPDPV</sequence>
<dbReference type="Proteomes" id="UP000199517">
    <property type="component" value="Unassembled WGS sequence"/>
</dbReference>
<evidence type="ECO:0000313" key="4">
    <source>
        <dbReference type="Proteomes" id="UP000199517"/>
    </source>
</evidence>
<comment type="similarity">
    <text evidence="1">Belongs to the universal stress protein A family.</text>
</comment>
<dbReference type="CDD" id="cd23659">
    <property type="entry name" value="USP_At3g01520-like"/>
    <property type="match status" value="1"/>
</dbReference>
<reference evidence="4" key="1">
    <citation type="submission" date="2016-10" db="EMBL/GenBank/DDBJ databases">
        <authorList>
            <person name="Varghese N."/>
            <person name="Submissions S."/>
        </authorList>
    </citation>
    <scope>NUCLEOTIDE SEQUENCE [LARGE SCALE GENOMIC DNA]</scope>
    <source>
        <strain evidence="4">DSM 7481</strain>
    </source>
</reference>
<dbReference type="InterPro" id="IPR014729">
    <property type="entry name" value="Rossmann-like_a/b/a_fold"/>
</dbReference>
<dbReference type="OrthoDB" id="5512223at2"/>
<proteinExistence type="inferred from homology"/>
<dbReference type="RefSeq" id="WP_092956235.1">
    <property type="nucleotide sequence ID" value="NZ_FOMQ01000016.1"/>
</dbReference>
<evidence type="ECO:0000259" key="2">
    <source>
        <dbReference type="Pfam" id="PF00582"/>
    </source>
</evidence>
<organism evidence="3 4">
    <name type="scientific">Paracidovorax konjaci</name>
    <dbReference type="NCBI Taxonomy" id="32040"/>
    <lineage>
        <taxon>Bacteria</taxon>
        <taxon>Pseudomonadati</taxon>
        <taxon>Pseudomonadota</taxon>
        <taxon>Betaproteobacteria</taxon>
        <taxon>Burkholderiales</taxon>
        <taxon>Comamonadaceae</taxon>
        <taxon>Paracidovorax</taxon>
    </lineage>
</organism>
<name>A0A1I1YCH5_9BURK</name>
<dbReference type="EMBL" id="FOMQ01000016">
    <property type="protein sequence ID" value="SFE15610.1"/>
    <property type="molecule type" value="Genomic_DNA"/>
</dbReference>
<accession>A0A1I1YCH5</accession>
<dbReference type="Gene3D" id="3.40.50.620">
    <property type="entry name" value="HUPs"/>
    <property type="match status" value="1"/>
</dbReference>
<dbReference type="AlphaFoldDB" id="A0A1I1YCH5"/>
<gene>
    <name evidence="3" type="ORF">SAMN04489710_11642</name>
</gene>
<protein>
    <submittedName>
        <fullName evidence="3">Nucleotide-binding universal stress protein, UspA family</fullName>
    </submittedName>
</protein>
<dbReference type="Pfam" id="PF00582">
    <property type="entry name" value="Usp"/>
    <property type="match status" value="1"/>
</dbReference>
<dbReference type="STRING" id="32040.SAMN04489710_11642"/>
<dbReference type="PANTHER" id="PTHR31964">
    <property type="entry name" value="ADENINE NUCLEOTIDE ALPHA HYDROLASES-LIKE SUPERFAMILY PROTEIN"/>
    <property type="match status" value="1"/>
</dbReference>
<dbReference type="PANTHER" id="PTHR31964:SF113">
    <property type="entry name" value="USPA DOMAIN-CONTAINING PROTEIN"/>
    <property type="match status" value="1"/>
</dbReference>
<evidence type="ECO:0000313" key="3">
    <source>
        <dbReference type="EMBL" id="SFE15610.1"/>
    </source>
</evidence>
<evidence type="ECO:0000256" key="1">
    <source>
        <dbReference type="ARBA" id="ARBA00008791"/>
    </source>
</evidence>
<keyword evidence="4" id="KW-1185">Reference proteome</keyword>
<dbReference type="InterPro" id="IPR006016">
    <property type="entry name" value="UspA"/>
</dbReference>
<feature type="domain" description="UspA" evidence="2">
    <location>
        <begin position="3"/>
        <end position="140"/>
    </location>
</feature>
<dbReference type="InterPro" id="IPR006015">
    <property type="entry name" value="Universal_stress_UspA"/>
</dbReference>